<dbReference type="Proteomes" id="UP000231516">
    <property type="component" value="Unassembled WGS sequence"/>
</dbReference>
<evidence type="ECO:0000313" key="1">
    <source>
        <dbReference type="EMBL" id="PIB25166.1"/>
    </source>
</evidence>
<dbReference type="AlphaFoldDB" id="A0A2G5K6I1"/>
<accession>A0A2G5K6I1</accession>
<dbReference type="Pfam" id="PF05521">
    <property type="entry name" value="Phage_HCP"/>
    <property type="match status" value="1"/>
</dbReference>
<gene>
    <name evidence="1" type="ORF">BFP76_07375</name>
</gene>
<evidence type="ECO:0000313" key="2">
    <source>
        <dbReference type="Proteomes" id="UP000231516"/>
    </source>
</evidence>
<dbReference type="InterPro" id="IPR038666">
    <property type="entry name" value="SSP1_head-tail_sf"/>
</dbReference>
<proteinExistence type="predicted"/>
<name>A0A2G5K6I1_9RHOB</name>
<sequence length="112" mass="12143">MDAAQLTRKLVLETPVRIGDGAGGFTQTWQALGALWAHVSAKGVSERAHAGGTLSTLRHEITVRNAPIGDDQRPKPEQRFVEGTRIFIIETVAEADAFGRFLTCVAREEGLT</sequence>
<dbReference type="OrthoDB" id="7570189at2"/>
<organism evidence="1 2">
    <name type="scientific">Paramylibacter kogurei</name>
    <dbReference type="NCBI Taxonomy" id="1889778"/>
    <lineage>
        <taxon>Bacteria</taxon>
        <taxon>Pseudomonadati</taxon>
        <taxon>Pseudomonadota</taxon>
        <taxon>Alphaproteobacteria</taxon>
        <taxon>Rhodobacterales</taxon>
        <taxon>Paracoccaceae</taxon>
        <taxon>Paramylibacter</taxon>
    </lineage>
</organism>
<comment type="caution">
    <text evidence="1">The sequence shown here is derived from an EMBL/GenBank/DDBJ whole genome shotgun (WGS) entry which is preliminary data.</text>
</comment>
<dbReference type="InterPro" id="IPR008767">
    <property type="entry name" value="Phage_SPP1_head-tail_adaptor"/>
</dbReference>
<dbReference type="EMBL" id="MDGM01000012">
    <property type="protein sequence ID" value="PIB25166.1"/>
    <property type="molecule type" value="Genomic_DNA"/>
</dbReference>
<reference evidence="1 2" key="1">
    <citation type="submission" date="2016-08" db="EMBL/GenBank/DDBJ databases">
        <title>Draft genome of Amylibacter sp. strain 4G11.</title>
        <authorList>
            <person name="Wong S.-K."/>
            <person name="Hamasaki K."/>
            <person name="Yoshizawa S."/>
        </authorList>
    </citation>
    <scope>NUCLEOTIDE SEQUENCE [LARGE SCALE GENOMIC DNA]</scope>
    <source>
        <strain evidence="1 2">4G11</strain>
    </source>
</reference>
<protein>
    <submittedName>
        <fullName evidence="1">Phage tail protein</fullName>
    </submittedName>
</protein>
<dbReference type="Gene3D" id="2.40.10.270">
    <property type="entry name" value="Bacteriophage SPP1 head-tail adaptor protein"/>
    <property type="match status" value="1"/>
</dbReference>
<keyword evidence="2" id="KW-1185">Reference proteome</keyword>